<reference evidence="1" key="1">
    <citation type="submission" date="2024-03" db="EMBL/GenBank/DDBJ databases">
        <title>Whole genome sequecning of epiphytes from Marcgravia umbellata leaves.</title>
        <authorList>
            <person name="Kumar G."/>
            <person name="Savka M.A."/>
        </authorList>
    </citation>
    <scope>NUCLEOTIDE SEQUENCE</scope>
    <source>
        <strain evidence="1">RIT_BL5</strain>
    </source>
</reference>
<gene>
    <name evidence="1" type="ORF">WKI47_15065</name>
</gene>
<organism evidence="1 2">
    <name type="scientific">Saccharibacillus sacchari</name>
    <dbReference type="NCBI Taxonomy" id="456493"/>
    <lineage>
        <taxon>Bacteria</taxon>
        <taxon>Bacillati</taxon>
        <taxon>Bacillota</taxon>
        <taxon>Bacilli</taxon>
        <taxon>Bacillales</taxon>
        <taxon>Paenibacillaceae</taxon>
        <taxon>Saccharibacillus</taxon>
    </lineage>
</organism>
<evidence type="ECO:0000313" key="2">
    <source>
        <dbReference type="Proteomes" id="UP001380953"/>
    </source>
</evidence>
<proteinExistence type="predicted"/>
<dbReference type="Proteomes" id="UP001380953">
    <property type="component" value="Unassembled WGS sequence"/>
</dbReference>
<keyword evidence="1" id="KW-0378">Hydrolase</keyword>
<sequence length="528" mass="59814">MSEPTYTQTRQVKIIRNEALLEKAERLKPVLIEKQAVPTRLVDVQADPNAIHGWKVTGIGNPEELTHRALGKGDSVIVDFGDHRVGYVSFNIVSVGSPPDAPLKLKLTFGEMPVEMAEPFSSYEGWISSSWLQEELLFVDVLPAAIKLPRRYSFRYLKLEVVDSSQKYKVSFQDLNVRTVTSADGAALQPLNHADPLLQKIDQVSIRTLEDCMQDVFEDGPKRDRRLWLGDLRLQAIANYETFRSNDLVKRCLYLFAGLPDERGRVAANLFIEPTAIADDTYMYDYSLFFAASLYDYYEASGDQEALEDLWPTARKQIDLAWDYTSGGLVNVQSDWWPFIDWHPDLHKQAPAQGVLIYALKKGIRLAEALGGSEGEQAAVAWKKAVFEAEKAAIEHLWDESQGFFVSGEERQISWASQIWMVLSGTLATEQNQTLLLRLLEQKPKIGMTTPYLHHHLVEALLISGLRTEAVAHLKGYWGAMIEDGADTFWELYDPADKSFSPYGNHLINSYCHAWSCTPTYLIRKYNL</sequence>
<dbReference type="EMBL" id="JBBKAR010000039">
    <property type="protein sequence ID" value="MEJ8305225.1"/>
    <property type="molecule type" value="Genomic_DNA"/>
</dbReference>
<keyword evidence="2" id="KW-1185">Reference proteome</keyword>
<name>A0ACC6PE27_9BACL</name>
<comment type="caution">
    <text evidence="1">The sequence shown here is derived from an EMBL/GenBank/DDBJ whole genome shotgun (WGS) entry which is preliminary data.</text>
</comment>
<protein>
    <submittedName>
        <fullName evidence="1">Sugar hydrolase</fullName>
    </submittedName>
</protein>
<evidence type="ECO:0000313" key="1">
    <source>
        <dbReference type="EMBL" id="MEJ8305225.1"/>
    </source>
</evidence>
<accession>A0ACC6PE27</accession>